<dbReference type="RefSeq" id="WP_317489737.1">
    <property type="nucleotide sequence ID" value="NZ_CP136051.1"/>
</dbReference>
<reference evidence="1 2" key="1">
    <citation type="journal article" date="2023" name="Microbiol. Resour. Announc.">
        <title>Complete Genome Sequence of Imperialibacter roseus strain P4T.</title>
        <authorList>
            <person name="Tizabi D.R."/>
            <person name="Bachvaroff T."/>
            <person name="Hill R.T."/>
        </authorList>
    </citation>
    <scope>NUCLEOTIDE SEQUENCE [LARGE SCALE GENOMIC DNA]</scope>
    <source>
        <strain evidence="1 2">P4T</strain>
    </source>
</reference>
<accession>A0ABZ0IPT7</accession>
<gene>
    <name evidence="1" type="ORF">RT717_00235</name>
</gene>
<name>A0ABZ0IPT7_9BACT</name>
<evidence type="ECO:0008006" key="3">
    <source>
        <dbReference type="Google" id="ProtNLM"/>
    </source>
</evidence>
<organism evidence="1 2">
    <name type="scientific">Imperialibacter roseus</name>
    <dbReference type="NCBI Taxonomy" id="1324217"/>
    <lineage>
        <taxon>Bacteria</taxon>
        <taxon>Pseudomonadati</taxon>
        <taxon>Bacteroidota</taxon>
        <taxon>Cytophagia</taxon>
        <taxon>Cytophagales</taxon>
        <taxon>Flammeovirgaceae</taxon>
        <taxon>Imperialibacter</taxon>
    </lineage>
</organism>
<evidence type="ECO:0000313" key="2">
    <source>
        <dbReference type="Proteomes" id="UP001302349"/>
    </source>
</evidence>
<protein>
    <recommendedName>
        <fullName evidence="3">Secretion system C-terminal sorting domain-containing protein</fullName>
    </recommendedName>
</protein>
<sequence>MDKNLIIKQSNEVGTEAALVRLIGLTGEVFVPTIVNQDRSFVEVDVKDIPLGIYVLEVHGDGLFEQSKIIINR</sequence>
<dbReference type="EMBL" id="CP136051">
    <property type="protein sequence ID" value="WOK07048.1"/>
    <property type="molecule type" value="Genomic_DNA"/>
</dbReference>
<dbReference type="Proteomes" id="UP001302349">
    <property type="component" value="Chromosome"/>
</dbReference>
<proteinExistence type="predicted"/>
<evidence type="ECO:0000313" key="1">
    <source>
        <dbReference type="EMBL" id="WOK07048.1"/>
    </source>
</evidence>
<keyword evidence="2" id="KW-1185">Reference proteome</keyword>